<sequence length="128" mass="12935">MKTPEQDPADTLAPYFAAARAKAPAPSDELMARVMADAAAVQQGRIGAGQPRAGVLARLSAALVPLAPRRPLAGGLGMAGVALCGLWLGFAAPGPLGQVEALLWGSAGPDAELELLLAELTPDFGDLP</sequence>
<keyword evidence="2" id="KW-1185">Reference proteome</keyword>
<name>A0A7Z0HXA6_9RHOB</name>
<dbReference type="RefSeq" id="WP_179904717.1">
    <property type="nucleotide sequence ID" value="NZ_JACBXS010000005.1"/>
</dbReference>
<evidence type="ECO:0000313" key="1">
    <source>
        <dbReference type="EMBL" id="NYS24009.1"/>
    </source>
</evidence>
<dbReference type="EMBL" id="JACBXS010000005">
    <property type="protein sequence ID" value="NYS24009.1"/>
    <property type="molecule type" value="Genomic_DNA"/>
</dbReference>
<accession>A0A7Z0HXA6</accession>
<evidence type="ECO:0008006" key="3">
    <source>
        <dbReference type="Google" id="ProtNLM"/>
    </source>
</evidence>
<proteinExistence type="predicted"/>
<dbReference type="AlphaFoldDB" id="A0A7Z0HXA6"/>
<dbReference type="Proteomes" id="UP000529417">
    <property type="component" value="Unassembled WGS sequence"/>
</dbReference>
<reference evidence="1 2" key="1">
    <citation type="journal article" date="2000" name="Arch. Microbiol.">
        <title>Rhodobaca bogoriensis gen. nov. and sp. nov., an alkaliphilic purple nonsulfur bacterium from African Rift Valley soda lakes.</title>
        <authorList>
            <person name="Milford A.D."/>
            <person name="Achenbach L.A."/>
            <person name="Jung D.O."/>
            <person name="Madigan M.T."/>
        </authorList>
    </citation>
    <scope>NUCLEOTIDE SEQUENCE [LARGE SCALE GENOMIC DNA]</scope>
    <source>
        <strain evidence="1 2">2376</strain>
    </source>
</reference>
<protein>
    <recommendedName>
        <fullName evidence="3">Dihydroorotate dehydrogenase</fullName>
    </recommendedName>
</protein>
<gene>
    <name evidence="1" type="ORF">HUK65_03320</name>
</gene>
<comment type="caution">
    <text evidence="1">The sequence shown here is derived from an EMBL/GenBank/DDBJ whole genome shotgun (WGS) entry which is preliminary data.</text>
</comment>
<evidence type="ECO:0000313" key="2">
    <source>
        <dbReference type="Proteomes" id="UP000529417"/>
    </source>
</evidence>
<organism evidence="1 2">
    <name type="scientific">Rhabdonatronobacter sediminivivens</name>
    <dbReference type="NCBI Taxonomy" id="2743469"/>
    <lineage>
        <taxon>Bacteria</taxon>
        <taxon>Pseudomonadati</taxon>
        <taxon>Pseudomonadota</taxon>
        <taxon>Alphaproteobacteria</taxon>
        <taxon>Rhodobacterales</taxon>
        <taxon>Paracoccaceae</taxon>
        <taxon>Rhabdonatronobacter</taxon>
    </lineage>
</organism>